<comment type="caution">
    <text evidence="2">The sequence shown here is derived from an EMBL/GenBank/DDBJ whole genome shotgun (WGS) entry which is preliminary data.</text>
</comment>
<name>A0ABW7JII8_9NOCA</name>
<feature type="region of interest" description="Disordered" evidence="1">
    <location>
        <begin position="1"/>
        <end position="20"/>
    </location>
</feature>
<reference evidence="2 3" key="1">
    <citation type="submission" date="2024-10" db="EMBL/GenBank/DDBJ databases">
        <authorList>
            <person name="Riesco R."/>
        </authorList>
    </citation>
    <scope>NUCLEOTIDE SEQUENCE [LARGE SCALE GENOMIC DNA]</scope>
    <source>
        <strain evidence="2 3">NCIMB 15449</strain>
    </source>
</reference>
<accession>A0ABW7JII8</accession>
<proteinExistence type="predicted"/>
<dbReference type="Proteomes" id="UP001609175">
    <property type="component" value="Unassembled WGS sequence"/>
</dbReference>
<organism evidence="2 3">
    <name type="scientific">Antrihabitans spumae</name>
    <dbReference type="NCBI Taxonomy" id="3373370"/>
    <lineage>
        <taxon>Bacteria</taxon>
        <taxon>Bacillati</taxon>
        <taxon>Actinomycetota</taxon>
        <taxon>Actinomycetes</taxon>
        <taxon>Mycobacteriales</taxon>
        <taxon>Nocardiaceae</taxon>
        <taxon>Antrihabitans</taxon>
    </lineage>
</organism>
<gene>
    <name evidence="2" type="ORF">ACHIPZ_04940</name>
</gene>
<dbReference type="RefSeq" id="WP_395112964.1">
    <property type="nucleotide sequence ID" value="NZ_JBIMSO010000024.1"/>
</dbReference>
<sequence>MTQVEQTHSPARLRGPGVADDRDQPTVLHAFSELLAFVAAGIVDAMDNGRGELAALPKIGTAQWNRSTDRTKWAAVAVAALEGLKLAQRSDEDFGDYAYTTVVVAEEIAFAAEAYKTGYDSGRRDQKAIDMRIARGRTRRSQEGHT</sequence>
<dbReference type="EMBL" id="JBIMSO010000024">
    <property type="protein sequence ID" value="MFH5207564.1"/>
    <property type="molecule type" value="Genomic_DNA"/>
</dbReference>
<evidence type="ECO:0000313" key="2">
    <source>
        <dbReference type="EMBL" id="MFH5207564.1"/>
    </source>
</evidence>
<evidence type="ECO:0000256" key="1">
    <source>
        <dbReference type="SAM" id="MobiDB-lite"/>
    </source>
</evidence>
<evidence type="ECO:0000313" key="3">
    <source>
        <dbReference type="Proteomes" id="UP001609175"/>
    </source>
</evidence>
<protein>
    <submittedName>
        <fullName evidence="2">Uncharacterized protein</fullName>
    </submittedName>
</protein>